<dbReference type="GO" id="GO:0031123">
    <property type="term" value="P:RNA 3'-end processing"/>
    <property type="evidence" value="ECO:0007669"/>
    <property type="project" value="TreeGrafter"/>
</dbReference>
<feature type="compositionally biased region" description="Polar residues" evidence="5">
    <location>
        <begin position="958"/>
        <end position="967"/>
    </location>
</feature>
<dbReference type="Pfam" id="PF03828">
    <property type="entry name" value="PAP_assoc"/>
    <property type="match status" value="1"/>
</dbReference>
<feature type="region of interest" description="Disordered" evidence="5">
    <location>
        <begin position="1"/>
        <end position="45"/>
    </location>
</feature>
<comment type="similarity">
    <text evidence="1">Belongs to the DNA polymerase type-B-like family.</text>
</comment>
<evidence type="ECO:0000256" key="3">
    <source>
        <dbReference type="ARBA" id="ARBA00022723"/>
    </source>
</evidence>
<dbReference type="Proteomes" id="UP001050691">
    <property type="component" value="Unassembled WGS sequence"/>
</dbReference>
<dbReference type="Gene3D" id="3.30.460.10">
    <property type="entry name" value="Beta Polymerase, domain 2"/>
    <property type="match status" value="1"/>
</dbReference>
<evidence type="ECO:0000256" key="2">
    <source>
        <dbReference type="ARBA" id="ARBA00012388"/>
    </source>
</evidence>
<dbReference type="FunFam" id="1.10.1410.10:FF:000003">
    <property type="entry name" value="non-canonical poly(A) RNA polymerase PAPD7"/>
    <property type="match status" value="1"/>
</dbReference>
<feature type="compositionally biased region" description="Polar residues" evidence="5">
    <location>
        <begin position="712"/>
        <end position="726"/>
    </location>
</feature>
<feature type="compositionally biased region" description="Polar residues" evidence="5">
    <location>
        <begin position="36"/>
        <end position="45"/>
    </location>
</feature>
<dbReference type="PANTHER" id="PTHR23092">
    <property type="entry name" value="POLY(A) RNA POLYMERASE"/>
    <property type="match status" value="1"/>
</dbReference>
<evidence type="ECO:0000256" key="4">
    <source>
        <dbReference type="ARBA" id="ARBA00022842"/>
    </source>
</evidence>
<feature type="compositionally biased region" description="Polar residues" evidence="5">
    <location>
        <begin position="833"/>
        <end position="849"/>
    </location>
</feature>
<dbReference type="GO" id="GO:0005730">
    <property type="term" value="C:nucleolus"/>
    <property type="evidence" value="ECO:0007669"/>
    <property type="project" value="TreeGrafter"/>
</dbReference>
<keyword evidence="4" id="KW-0460">Magnesium</keyword>
<dbReference type="SUPFAM" id="SSF81631">
    <property type="entry name" value="PAP/OAS1 substrate-binding domain"/>
    <property type="match status" value="1"/>
</dbReference>
<evidence type="ECO:0000313" key="9">
    <source>
        <dbReference type="Proteomes" id="UP001050691"/>
    </source>
</evidence>
<feature type="region of interest" description="Disordered" evidence="5">
    <location>
        <begin position="833"/>
        <end position="861"/>
    </location>
</feature>
<keyword evidence="3" id="KW-0479">Metal-binding</keyword>
<feature type="region of interest" description="Disordered" evidence="5">
    <location>
        <begin position="937"/>
        <end position="1012"/>
    </location>
</feature>
<gene>
    <name evidence="8" type="ORF">Clacol_006541</name>
</gene>
<feature type="compositionally biased region" description="Polar residues" evidence="5">
    <location>
        <begin position="740"/>
        <end position="751"/>
    </location>
</feature>
<evidence type="ECO:0000313" key="8">
    <source>
        <dbReference type="EMBL" id="GJJ12300.1"/>
    </source>
</evidence>
<feature type="compositionally biased region" description="Basic and acidic residues" evidence="5">
    <location>
        <begin position="672"/>
        <end position="684"/>
    </location>
</feature>
<dbReference type="InterPro" id="IPR045862">
    <property type="entry name" value="Trf4-like"/>
</dbReference>
<sequence length="1012" mass="111844">MTAPATPQRDSESDNQWTLSKSFENEMSDSHKWPNDNLTSPTNLASTSFNANEDYIAFGFSDVEDYANDSFVASSERQIEAELSRKKAKGKRTTTEVDDGGGDDGYRNKKRRMDSSNSRSTPWVDQVDWSSCRNLAEMLHKEVRVFVNYISPTFEEHEVRGMIITSITRAIRSSWPDARVSPFGSYETKLYLPLGDIDLVIESRAMENHDKRRILYSLAHVLRKANITSNVQVIAKAKVPIVKFVTLHGRFSVDISLNQTNGLRAGSMINRLLAELPAVHPLVMTIKLFLNQRSMNEVYTGGLGSYALVCMVVSFLQMHPKIRAGEIDPMQNLGVLVIEFFELYGHFFNYEKTGISIRDGGTYFDKIARDWDDPRNPALLSIEDPVDITNDVSKNSFNMPRVRKTLAGAHEVLTAAAFMRCRVLMSKSRSNHRQERDLKEQSILGSVMGVTQEISNHRRMVKQLYDRGILQNLLGIISNNGRTYTKTLRQTEALEVVEQAWRNNSDIGEESESEHASGSGSQGNSDTEETSRYSVRSPPKRRRIGSLDSFGRKEMNAIYVAESEDGEVGEDESEAGSTELILERPRPVSKPSSFKSDSQARRAYWASKGLSGGPEEGRSLSYQNVFRVRTPTAAASSTLKERIAALQQRSTSPQLSSPPRKTASETLTVKNTLRDKIARFEEKGSTTSKSRGTIGIGKPKDQLNIRVKSLGRTLSEQASPHSQSRGYSRIASDTHKALRDSTSSPTSSYGDNFSEMYEEDSQAPSSVLHSPVGSHFSELEDAMSSNSHDDGLGIHSAPTVAPLIIVDGDVDPLINKLQASNLESHKTVESLQINQNSRETSFPSGAQETINDEPNRSDIIPKKNYPLDVDLQALVEKDGGNSSTTESPIIVAPILDAFPTVPEHIPSSLSSSTSATLQQNSAISAFNRTSISSIHSIPSSLPSSSSSSSASSYLPAVPNSTNNSQSLAAVPRPFQDSKSRSRPKSSVPFWYDDDSDEGEPGWVSVTVTTRRY</sequence>
<dbReference type="GO" id="GO:1990817">
    <property type="term" value="F:poly(A) RNA polymerase activity"/>
    <property type="evidence" value="ECO:0007669"/>
    <property type="project" value="UniProtKB-EC"/>
</dbReference>
<evidence type="ECO:0000259" key="6">
    <source>
        <dbReference type="Pfam" id="PF03828"/>
    </source>
</evidence>
<feature type="compositionally biased region" description="Polar residues" evidence="5">
    <location>
        <begin position="647"/>
        <end position="671"/>
    </location>
</feature>
<feature type="compositionally biased region" description="Acidic residues" evidence="5">
    <location>
        <begin position="562"/>
        <end position="574"/>
    </location>
</feature>
<feature type="domain" description="PAP-associated" evidence="6">
    <location>
        <begin position="332"/>
        <end position="390"/>
    </location>
</feature>
<feature type="region of interest" description="Disordered" evidence="5">
    <location>
        <begin position="506"/>
        <end position="548"/>
    </location>
</feature>
<dbReference type="GO" id="GO:0043634">
    <property type="term" value="P:polyadenylation-dependent ncRNA catabolic process"/>
    <property type="evidence" value="ECO:0007669"/>
    <property type="project" value="TreeGrafter"/>
</dbReference>
<dbReference type="Pfam" id="PF22600">
    <property type="entry name" value="MTPAP-like_central"/>
    <property type="match status" value="1"/>
</dbReference>
<dbReference type="GO" id="GO:0046872">
    <property type="term" value="F:metal ion binding"/>
    <property type="evidence" value="ECO:0007669"/>
    <property type="project" value="UniProtKB-KW"/>
</dbReference>
<dbReference type="PANTHER" id="PTHR23092:SF15">
    <property type="entry name" value="INACTIVE NON-CANONICAL POLY(A) RNA POLYMERASE PROTEIN TRF4-2-RELATED"/>
    <property type="match status" value="1"/>
</dbReference>
<protein>
    <recommendedName>
        <fullName evidence="2">polynucleotide adenylyltransferase</fullName>
        <ecNumber evidence="2">2.7.7.19</ecNumber>
    </recommendedName>
</protein>
<feature type="region of interest" description="Disordered" evidence="5">
    <location>
        <begin position="561"/>
        <end position="600"/>
    </location>
</feature>
<dbReference type="InterPro" id="IPR054708">
    <property type="entry name" value="MTPAP-like_central"/>
</dbReference>
<dbReference type="InterPro" id="IPR002058">
    <property type="entry name" value="PAP_assoc"/>
</dbReference>
<comment type="caution">
    <text evidence="8">The sequence shown here is derived from an EMBL/GenBank/DDBJ whole genome shotgun (WGS) entry which is preliminary data.</text>
</comment>
<dbReference type="AlphaFoldDB" id="A0AAV5AD46"/>
<dbReference type="SUPFAM" id="SSF81301">
    <property type="entry name" value="Nucleotidyltransferase"/>
    <property type="match status" value="1"/>
</dbReference>
<feature type="compositionally biased region" description="Low complexity" evidence="5">
    <location>
        <begin position="937"/>
        <end position="952"/>
    </location>
</feature>
<name>A0AAV5AD46_9AGAM</name>
<evidence type="ECO:0000256" key="5">
    <source>
        <dbReference type="SAM" id="MobiDB-lite"/>
    </source>
</evidence>
<organism evidence="8 9">
    <name type="scientific">Clathrus columnatus</name>
    <dbReference type="NCBI Taxonomy" id="1419009"/>
    <lineage>
        <taxon>Eukaryota</taxon>
        <taxon>Fungi</taxon>
        <taxon>Dikarya</taxon>
        <taxon>Basidiomycota</taxon>
        <taxon>Agaricomycotina</taxon>
        <taxon>Agaricomycetes</taxon>
        <taxon>Phallomycetidae</taxon>
        <taxon>Phallales</taxon>
        <taxon>Clathraceae</taxon>
        <taxon>Clathrus</taxon>
    </lineage>
</organism>
<dbReference type="Gene3D" id="1.10.1410.10">
    <property type="match status" value="1"/>
</dbReference>
<reference evidence="8" key="1">
    <citation type="submission" date="2021-10" db="EMBL/GenBank/DDBJ databases">
        <title>De novo Genome Assembly of Clathrus columnatus (Basidiomycota, Fungi) Using Illumina and Nanopore Sequence Data.</title>
        <authorList>
            <person name="Ogiso-Tanaka E."/>
            <person name="Itagaki H."/>
            <person name="Hosoya T."/>
            <person name="Hosaka K."/>
        </authorList>
    </citation>
    <scope>NUCLEOTIDE SEQUENCE</scope>
    <source>
        <strain evidence="8">MO-923</strain>
    </source>
</reference>
<feature type="region of interest" description="Disordered" evidence="5">
    <location>
        <begin position="83"/>
        <end position="120"/>
    </location>
</feature>
<dbReference type="GO" id="GO:0031499">
    <property type="term" value="C:TRAMP complex"/>
    <property type="evidence" value="ECO:0007669"/>
    <property type="project" value="TreeGrafter"/>
</dbReference>
<dbReference type="FunFam" id="3.30.460.10:FF:000051">
    <property type="entry name" value="DNA2/NAM7 helicase family protein"/>
    <property type="match status" value="1"/>
</dbReference>
<feature type="region of interest" description="Disordered" evidence="5">
    <location>
        <begin position="645"/>
        <end position="772"/>
    </location>
</feature>
<dbReference type="InterPro" id="IPR043519">
    <property type="entry name" value="NT_sf"/>
</dbReference>
<feature type="domain" description="Poly(A) RNA polymerase mitochondrial-like central palm" evidence="7">
    <location>
        <begin position="139"/>
        <end position="270"/>
    </location>
</feature>
<keyword evidence="9" id="KW-1185">Reference proteome</keyword>
<evidence type="ECO:0000259" key="7">
    <source>
        <dbReference type="Pfam" id="PF22600"/>
    </source>
</evidence>
<accession>A0AAV5AD46</accession>
<dbReference type="EMBL" id="BPWL01000007">
    <property type="protein sequence ID" value="GJJ12300.1"/>
    <property type="molecule type" value="Genomic_DNA"/>
</dbReference>
<dbReference type="CDD" id="cd05402">
    <property type="entry name" value="NT_PAP_TUTase"/>
    <property type="match status" value="1"/>
</dbReference>
<dbReference type="GO" id="GO:0003729">
    <property type="term" value="F:mRNA binding"/>
    <property type="evidence" value="ECO:0007669"/>
    <property type="project" value="TreeGrafter"/>
</dbReference>
<evidence type="ECO:0000256" key="1">
    <source>
        <dbReference type="ARBA" id="ARBA00008593"/>
    </source>
</evidence>
<proteinExistence type="inferred from homology"/>
<dbReference type="GO" id="GO:0010605">
    <property type="term" value="P:negative regulation of macromolecule metabolic process"/>
    <property type="evidence" value="ECO:0007669"/>
    <property type="project" value="UniProtKB-ARBA"/>
</dbReference>
<dbReference type="EC" id="2.7.7.19" evidence="2"/>